<feature type="transmembrane region" description="Helical" evidence="4">
    <location>
        <begin position="180"/>
        <end position="199"/>
    </location>
</feature>
<comment type="similarity">
    <text evidence="2">Belongs to the methyl-accepting chemotaxis (MCP) protein family.</text>
</comment>
<keyword evidence="4" id="KW-1133">Transmembrane helix</keyword>
<keyword evidence="1" id="KW-0145">Chemotaxis</keyword>
<name>A0A556QPP1_9BACT</name>
<dbReference type="RefSeq" id="WP_144228947.1">
    <property type="nucleotide sequence ID" value="NZ_CBCRVV010000002.1"/>
</dbReference>
<evidence type="ECO:0000256" key="1">
    <source>
        <dbReference type="ARBA" id="ARBA00022500"/>
    </source>
</evidence>
<dbReference type="Proteomes" id="UP000315648">
    <property type="component" value="Unassembled WGS sequence"/>
</dbReference>
<comment type="caution">
    <text evidence="6">The sequence shown here is derived from an EMBL/GenBank/DDBJ whole genome shotgun (WGS) entry which is preliminary data.</text>
</comment>
<gene>
    <name evidence="6" type="ORF">FPL22_04700</name>
</gene>
<feature type="domain" description="Methyl-accepting transducer" evidence="5">
    <location>
        <begin position="217"/>
        <end position="446"/>
    </location>
</feature>
<evidence type="ECO:0000256" key="4">
    <source>
        <dbReference type="SAM" id="Phobius"/>
    </source>
</evidence>
<dbReference type="AlphaFoldDB" id="A0A556QPP1"/>
<reference evidence="6 7" key="1">
    <citation type="submission" date="2019-07" db="EMBL/GenBank/DDBJ databases">
        <title>Description of 53C-WASEF.</title>
        <authorList>
            <person name="Pitt A."/>
            <person name="Hahn M.W."/>
        </authorList>
    </citation>
    <scope>NUCLEOTIDE SEQUENCE [LARGE SCALE GENOMIC DNA]</scope>
    <source>
        <strain evidence="6 7">53C-WASEF</strain>
    </source>
</reference>
<sequence length="471" mass="49623">MKRFSLPLQLGLYIAASVLLTLAVAAGLYSLVRYTQRDSEGHIDIIRTSKDSAYRLLEESSLAHAALNTSLRIKDPDELESALAKLKTGTEAINALITTFGEPGTPLKTAYGRETEAGTKSIGFLLAGENARAFENLLEAVNPAHDSFLSALKAYNDLCDARVRESENEAAVMLARRLKIVFSLSAAGLLMIIVLGWFFRRRITARLRVVTTEIATAADLVASHASRAAEMSETLSRDACSQAASLEETSASLNEISSLSKANHEQSQTAATVAAEARSAAEEGTREIAALQIAMRDIESSSDAIGKIIKGIDEIAFQTNILALNAAVEAARAGEAGAGFAVVADEVRALAQRAAAASRDTADRISESIERSRRGAALGNRAAKCLETIVSRAAQVDDITRQIATALNEQDQGIHQVNAAISQIDTLTQSGAANAEQGAASATELQGQSAILGKSVVTLEQLAGVSAAATT</sequence>
<feature type="transmembrane region" description="Helical" evidence="4">
    <location>
        <begin position="12"/>
        <end position="32"/>
    </location>
</feature>
<dbReference type="SMART" id="SM00283">
    <property type="entry name" value="MA"/>
    <property type="match status" value="1"/>
</dbReference>
<dbReference type="GO" id="GO:0006935">
    <property type="term" value="P:chemotaxis"/>
    <property type="evidence" value="ECO:0007669"/>
    <property type="project" value="UniProtKB-KW"/>
</dbReference>
<keyword evidence="4" id="KW-0812">Transmembrane</keyword>
<evidence type="ECO:0000313" key="7">
    <source>
        <dbReference type="Proteomes" id="UP000315648"/>
    </source>
</evidence>
<protein>
    <recommendedName>
        <fullName evidence="5">Methyl-accepting transducer domain-containing protein</fullName>
    </recommendedName>
</protein>
<dbReference type="EMBL" id="VMBG01000001">
    <property type="protein sequence ID" value="TSJ78606.1"/>
    <property type="molecule type" value="Genomic_DNA"/>
</dbReference>
<accession>A0A556QPP1</accession>
<evidence type="ECO:0000256" key="3">
    <source>
        <dbReference type="PROSITE-ProRule" id="PRU00284"/>
    </source>
</evidence>
<keyword evidence="7" id="KW-1185">Reference proteome</keyword>
<dbReference type="InterPro" id="IPR051310">
    <property type="entry name" value="MCP_chemotaxis"/>
</dbReference>
<dbReference type="Pfam" id="PF00015">
    <property type="entry name" value="MCPsignal"/>
    <property type="match status" value="1"/>
</dbReference>
<dbReference type="OrthoDB" id="196085at2"/>
<organism evidence="6 7">
    <name type="scientific">Rariglobus hedericola</name>
    <dbReference type="NCBI Taxonomy" id="2597822"/>
    <lineage>
        <taxon>Bacteria</taxon>
        <taxon>Pseudomonadati</taxon>
        <taxon>Verrucomicrobiota</taxon>
        <taxon>Opitutia</taxon>
        <taxon>Opitutales</taxon>
        <taxon>Opitutaceae</taxon>
        <taxon>Rariglobus</taxon>
    </lineage>
</organism>
<dbReference type="PROSITE" id="PS50111">
    <property type="entry name" value="CHEMOTAXIS_TRANSDUC_2"/>
    <property type="match status" value="1"/>
</dbReference>
<dbReference type="GO" id="GO:0016020">
    <property type="term" value="C:membrane"/>
    <property type="evidence" value="ECO:0007669"/>
    <property type="project" value="InterPro"/>
</dbReference>
<dbReference type="PANTHER" id="PTHR43531:SF11">
    <property type="entry name" value="METHYL-ACCEPTING CHEMOTAXIS PROTEIN 3"/>
    <property type="match status" value="1"/>
</dbReference>
<dbReference type="PANTHER" id="PTHR43531">
    <property type="entry name" value="PROTEIN ICFG"/>
    <property type="match status" value="1"/>
</dbReference>
<dbReference type="InterPro" id="IPR004089">
    <property type="entry name" value="MCPsignal_dom"/>
</dbReference>
<evidence type="ECO:0000313" key="6">
    <source>
        <dbReference type="EMBL" id="TSJ78606.1"/>
    </source>
</evidence>
<dbReference type="GO" id="GO:0007165">
    <property type="term" value="P:signal transduction"/>
    <property type="evidence" value="ECO:0007669"/>
    <property type="project" value="UniProtKB-KW"/>
</dbReference>
<keyword evidence="4" id="KW-0472">Membrane</keyword>
<keyword evidence="3" id="KW-0807">Transducer</keyword>
<dbReference type="SUPFAM" id="SSF58104">
    <property type="entry name" value="Methyl-accepting chemotaxis protein (MCP) signaling domain"/>
    <property type="match status" value="1"/>
</dbReference>
<evidence type="ECO:0000256" key="2">
    <source>
        <dbReference type="ARBA" id="ARBA00029447"/>
    </source>
</evidence>
<dbReference type="Gene3D" id="1.10.287.950">
    <property type="entry name" value="Methyl-accepting chemotaxis protein"/>
    <property type="match status" value="1"/>
</dbReference>
<evidence type="ECO:0000259" key="5">
    <source>
        <dbReference type="PROSITE" id="PS50111"/>
    </source>
</evidence>
<proteinExistence type="inferred from homology"/>